<dbReference type="SUPFAM" id="SSF57959">
    <property type="entry name" value="Leucine zipper domain"/>
    <property type="match status" value="1"/>
</dbReference>
<keyword evidence="4" id="KW-0539">Nucleus</keyword>
<dbReference type="VEuPathDB" id="FungiDB:RhiirFUN_003631"/>
<evidence type="ECO:0000256" key="1">
    <source>
        <dbReference type="ARBA" id="ARBA00004123"/>
    </source>
</evidence>
<evidence type="ECO:0000256" key="4">
    <source>
        <dbReference type="ARBA" id="ARBA00023242"/>
    </source>
</evidence>
<proteinExistence type="predicted"/>
<feature type="domain" description="BZIP" evidence="6">
    <location>
        <begin position="131"/>
        <end position="194"/>
    </location>
</feature>
<dbReference type="GO" id="GO:0005634">
    <property type="term" value="C:nucleus"/>
    <property type="evidence" value="ECO:0007669"/>
    <property type="project" value="UniProtKB-SubCell"/>
</dbReference>
<comment type="caution">
    <text evidence="7">The sequence shown here is derived from an EMBL/GenBank/DDBJ whole genome shotgun (WGS) entry which is preliminary data.</text>
</comment>
<dbReference type="VEuPathDB" id="FungiDB:FUN_021751"/>
<keyword evidence="8" id="KW-1185">Reference proteome</keyword>
<protein>
    <recommendedName>
        <fullName evidence="6">BZIP domain-containing protein</fullName>
    </recommendedName>
</protein>
<evidence type="ECO:0000256" key="2">
    <source>
        <dbReference type="ARBA" id="ARBA00023015"/>
    </source>
</evidence>
<dbReference type="Gene3D" id="1.20.5.170">
    <property type="match status" value="1"/>
</dbReference>
<comment type="subcellular location">
    <subcellularLocation>
        <location evidence="1">Nucleus</location>
    </subcellularLocation>
</comment>
<dbReference type="PANTHER" id="PTHR19304">
    <property type="entry name" value="CYCLIC-AMP RESPONSE ELEMENT BINDING PROTEIN"/>
    <property type="match status" value="1"/>
</dbReference>
<dbReference type="InterPro" id="IPR004827">
    <property type="entry name" value="bZIP"/>
</dbReference>
<evidence type="ECO:0000313" key="8">
    <source>
        <dbReference type="Proteomes" id="UP000234323"/>
    </source>
</evidence>
<dbReference type="GO" id="GO:0003700">
    <property type="term" value="F:DNA-binding transcription factor activity"/>
    <property type="evidence" value="ECO:0007669"/>
    <property type="project" value="InterPro"/>
</dbReference>
<dbReference type="InterPro" id="IPR000837">
    <property type="entry name" value="AP-1"/>
</dbReference>
<gene>
    <name evidence="7" type="ORF">RhiirA4_455905</name>
</gene>
<dbReference type="AlphaFoldDB" id="A0A2I1G6A9"/>
<keyword evidence="2" id="KW-0805">Transcription regulation</keyword>
<dbReference type="InterPro" id="IPR046347">
    <property type="entry name" value="bZIP_sf"/>
</dbReference>
<evidence type="ECO:0000259" key="6">
    <source>
        <dbReference type="PROSITE" id="PS50217"/>
    </source>
</evidence>
<feature type="region of interest" description="Disordered" evidence="5">
    <location>
        <begin position="109"/>
        <end position="134"/>
    </location>
</feature>
<dbReference type="InterPro" id="IPR051027">
    <property type="entry name" value="bZIP_transcription_factors"/>
</dbReference>
<dbReference type="OrthoDB" id="295274at2759"/>
<accession>A0A2I1G6A9</accession>
<dbReference type="VEuPathDB" id="FungiDB:RhiirA1_469314"/>
<dbReference type="SMART" id="SM00338">
    <property type="entry name" value="BRLZ"/>
    <property type="match status" value="1"/>
</dbReference>
<sequence length="213" mass="24283">MSEISLMKSDYLYETNIMENYERLFPQVKQIKVSGLEIKTQPVYHITESEAHVSFSELSYLISPEATVSYGQASTTVMTTPSSVTYEYSPGGILNTAVTTVTKAETESSSSAETTFISTGSLDNKRRETPEEKRAKRLERNRIAVAKYRNKQKQVVKRLQERDTYLTQMNTALRSLIIDLSKESVDLKLQILAHNNYCNCNILHEYVRYNGTI</sequence>
<reference evidence="7 8" key="1">
    <citation type="submission" date="2015-10" db="EMBL/GenBank/DDBJ databases">
        <title>Genome analyses suggest a sexual origin of heterokaryosis in a supposedly ancient asexual fungus.</title>
        <authorList>
            <person name="Ropars J."/>
            <person name="Sedzielewska K."/>
            <person name="Noel J."/>
            <person name="Charron P."/>
            <person name="Farinelli L."/>
            <person name="Marton T."/>
            <person name="Kruger M."/>
            <person name="Pelin A."/>
            <person name="Brachmann A."/>
            <person name="Corradi N."/>
        </authorList>
    </citation>
    <scope>NUCLEOTIDE SEQUENCE [LARGE SCALE GENOMIC DNA]</scope>
    <source>
        <strain evidence="7 8">A4</strain>
    </source>
</reference>
<evidence type="ECO:0000313" key="7">
    <source>
        <dbReference type="EMBL" id="PKY42165.1"/>
    </source>
</evidence>
<dbReference type="CDD" id="cd14687">
    <property type="entry name" value="bZIP_ATF2"/>
    <property type="match status" value="1"/>
</dbReference>
<dbReference type="EMBL" id="LLXI01000184">
    <property type="protein sequence ID" value="PKY42165.1"/>
    <property type="molecule type" value="Genomic_DNA"/>
</dbReference>
<feature type="compositionally biased region" description="Basic and acidic residues" evidence="5">
    <location>
        <begin position="123"/>
        <end position="134"/>
    </location>
</feature>
<evidence type="ECO:0000256" key="5">
    <source>
        <dbReference type="SAM" id="MobiDB-lite"/>
    </source>
</evidence>
<organism evidence="7 8">
    <name type="scientific">Rhizophagus irregularis</name>
    <dbReference type="NCBI Taxonomy" id="588596"/>
    <lineage>
        <taxon>Eukaryota</taxon>
        <taxon>Fungi</taxon>
        <taxon>Fungi incertae sedis</taxon>
        <taxon>Mucoromycota</taxon>
        <taxon>Glomeromycotina</taxon>
        <taxon>Glomeromycetes</taxon>
        <taxon>Glomerales</taxon>
        <taxon>Glomeraceae</taxon>
        <taxon>Rhizophagus</taxon>
    </lineage>
</organism>
<dbReference type="PRINTS" id="PR00042">
    <property type="entry name" value="LEUZIPPRFOS"/>
</dbReference>
<name>A0A2I1G6A9_9GLOM</name>
<dbReference type="Pfam" id="PF00170">
    <property type="entry name" value="bZIP_1"/>
    <property type="match status" value="1"/>
</dbReference>
<keyword evidence="3" id="KW-0804">Transcription</keyword>
<evidence type="ECO:0000256" key="3">
    <source>
        <dbReference type="ARBA" id="ARBA00023163"/>
    </source>
</evidence>
<dbReference type="GO" id="GO:0003677">
    <property type="term" value="F:DNA binding"/>
    <property type="evidence" value="ECO:0007669"/>
    <property type="project" value="InterPro"/>
</dbReference>
<dbReference type="Proteomes" id="UP000234323">
    <property type="component" value="Unassembled WGS sequence"/>
</dbReference>
<dbReference type="GO" id="GO:0006357">
    <property type="term" value="P:regulation of transcription by RNA polymerase II"/>
    <property type="evidence" value="ECO:0007669"/>
    <property type="project" value="InterPro"/>
</dbReference>
<dbReference type="PROSITE" id="PS50217">
    <property type="entry name" value="BZIP"/>
    <property type="match status" value="1"/>
</dbReference>